<organism evidence="1">
    <name type="scientific">Sesamum latifolium</name>
    <dbReference type="NCBI Taxonomy" id="2727402"/>
    <lineage>
        <taxon>Eukaryota</taxon>
        <taxon>Viridiplantae</taxon>
        <taxon>Streptophyta</taxon>
        <taxon>Embryophyta</taxon>
        <taxon>Tracheophyta</taxon>
        <taxon>Spermatophyta</taxon>
        <taxon>Magnoliopsida</taxon>
        <taxon>eudicotyledons</taxon>
        <taxon>Gunneridae</taxon>
        <taxon>Pentapetalae</taxon>
        <taxon>asterids</taxon>
        <taxon>lamiids</taxon>
        <taxon>Lamiales</taxon>
        <taxon>Pedaliaceae</taxon>
        <taxon>Sesamum</taxon>
    </lineage>
</organism>
<comment type="caution">
    <text evidence="1">The sequence shown here is derived from an EMBL/GenBank/DDBJ whole genome shotgun (WGS) entry which is preliminary data.</text>
</comment>
<gene>
    <name evidence="1" type="ORF">Slati_2422400</name>
</gene>
<dbReference type="EMBL" id="JACGWN010000008">
    <property type="protein sequence ID" value="KAL0439394.1"/>
    <property type="molecule type" value="Genomic_DNA"/>
</dbReference>
<reference evidence="1" key="1">
    <citation type="submission" date="2020-06" db="EMBL/GenBank/DDBJ databases">
        <authorList>
            <person name="Li T."/>
            <person name="Hu X."/>
            <person name="Zhang T."/>
            <person name="Song X."/>
            <person name="Zhang H."/>
            <person name="Dai N."/>
            <person name="Sheng W."/>
            <person name="Hou X."/>
            <person name="Wei L."/>
        </authorList>
    </citation>
    <scope>NUCLEOTIDE SEQUENCE</scope>
    <source>
        <strain evidence="1">KEN1</strain>
        <tissue evidence="1">Leaf</tissue>
    </source>
</reference>
<sequence length="174" mass="20099">MLKTRSKWIKHHQHMTVQKSTHSETSIATLSVQQLQEMITNTVKIHYGGTTQSSPTYSKPYTKRIDSLRMLIGYQPPELRQFDGKSNPRQHIAHFIETCKNAGTDGDLLVKQFVRSLKKNAFNCTRRTVSMVELTNTRQWKDEPVIDDINRWHALSLNCKDKLLEASAIEMCIQ</sequence>
<name>A0AAW2WDI7_9LAMI</name>
<dbReference type="PANTHER" id="PTHR33437">
    <property type="entry name" value="OS06G0361200 PROTEIN"/>
    <property type="match status" value="1"/>
</dbReference>
<dbReference type="AlphaFoldDB" id="A0AAW2WDI7"/>
<evidence type="ECO:0000313" key="1">
    <source>
        <dbReference type="EMBL" id="KAL0439394.1"/>
    </source>
</evidence>
<dbReference type="PANTHER" id="PTHR33437:SF2">
    <property type="entry name" value="OS06G0361200 PROTEIN"/>
    <property type="match status" value="1"/>
</dbReference>
<proteinExistence type="predicted"/>
<feature type="non-terminal residue" evidence="1">
    <location>
        <position position="174"/>
    </location>
</feature>
<evidence type="ECO:0008006" key="2">
    <source>
        <dbReference type="Google" id="ProtNLM"/>
    </source>
</evidence>
<protein>
    <recommendedName>
        <fullName evidence="2">Ty3-gypsy retrotransposon protein</fullName>
    </recommendedName>
</protein>
<reference evidence="1" key="2">
    <citation type="journal article" date="2024" name="Plant">
        <title>Genomic evolution and insights into agronomic trait innovations of Sesamum species.</title>
        <authorList>
            <person name="Miao H."/>
            <person name="Wang L."/>
            <person name="Qu L."/>
            <person name="Liu H."/>
            <person name="Sun Y."/>
            <person name="Le M."/>
            <person name="Wang Q."/>
            <person name="Wei S."/>
            <person name="Zheng Y."/>
            <person name="Lin W."/>
            <person name="Duan Y."/>
            <person name="Cao H."/>
            <person name="Xiong S."/>
            <person name="Wang X."/>
            <person name="Wei L."/>
            <person name="Li C."/>
            <person name="Ma Q."/>
            <person name="Ju M."/>
            <person name="Zhao R."/>
            <person name="Li G."/>
            <person name="Mu C."/>
            <person name="Tian Q."/>
            <person name="Mei H."/>
            <person name="Zhang T."/>
            <person name="Gao T."/>
            <person name="Zhang H."/>
        </authorList>
    </citation>
    <scope>NUCLEOTIDE SEQUENCE</scope>
    <source>
        <strain evidence="1">KEN1</strain>
    </source>
</reference>
<accession>A0AAW2WDI7</accession>